<feature type="region of interest" description="Disordered" evidence="1">
    <location>
        <begin position="192"/>
        <end position="230"/>
    </location>
</feature>
<dbReference type="OrthoDB" id="3650532at2759"/>
<feature type="region of interest" description="Disordered" evidence="1">
    <location>
        <begin position="327"/>
        <end position="414"/>
    </location>
</feature>
<dbReference type="AlphaFoldDB" id="A0A2G5HFC8"/>
<feature type="compositionally biased region" description="Low complexity" evidence="1">
    <location>
        <begin position="532"/>
        <end position="542"/>
    </location>
</feature>
<evidence type="ECO:0000313" key="4">
    <source>
        <dbReference type="Proteomes" id="UP000230605"/>
    </source>
</evidence>
<reference evidence="2 4" key="1">
    <citation type="submission" date="2015-10" db="EMBL/GenBank/DDBJ databases">
        <title>The cercosporin biosynthetic gene cluster was horizontally transferred to several fungal lineages and shown to be expanded in Cercospora beticola based on microsynteny with recipient genomes.</title>
        <authorList>
            <person name="De Jonge R."/>
            <person name="Ebert M.K."/>
            <person name="Suttle J.C."/>
            <person name="Jurick Ii W.M."/>
            <person name="Secor G.A."/>
            <person name="Thomma B.P."/>
            <person name="Van De Peer Y."/>
            <person name="Bolton M.D."/>
        </authorList>
    </citation>
    <scope>NUCLEOTIDE SEQUENCE [LARGE SCALE GENOMIC DNA]</scope>
    <source>
        <strain evidence="2 4">09-40</strain>
    </source>
</reference>
<protein>
    <submittedName>
        <fullName evidence="2">Uncharacterized protein</fullName>
    </submittedName>
</protein>
<feature type="region of interest" description="Disordered" evidence="1">
    <location>
        <begin position="459"/>
        <end position="548"/>
    </location>
</feature>
<dbReference type="EMBL" id="CP134192">
    <property type="protein sequence ID" value="WPB07782.1"/>
    <property type="molecule type" value="Genomic_DNA"/>
</dbReference>
<sequence length="804" mass="88806">MIKKAKQHESDEDDDVYLEVKQEVFGTANRQKNPAAQETRETPAPKMSASTQLQEVECTPRLAKISKETRAALKIVRKYDSSTPLYNTAVGMISEHVLASKSDQSDTTLRSQAFAFIEKELLQKRTPRGKLTLVVEHVRGKVALTLAHNLARVIESEKDLNTVLLAIRSEFESRHLGSATDCITAWASEISPSGKRKRHSSDPAPSEASPKRKRVDQSVDTENEESRMRSKQGFNLAPFLALRDLQKVIAYARQHFQEGQDIFNFHVRRSNSMGPSDAISTQLLEWSALSDAQKYEWQELLAALHRGSRAPVQKSGQDLLKRHQASLIPATAVRDDSSTSSSDSSGSDDDTSDDGDSRKPAEATPSASQQHNVHSSREATEQLEIPSEPTSSALQRQYVPDSHEAAEQDGYPRNIPWSKAEKRVLLKGINLGWSIQKIASELPSLRPRTPQAISCAKSQMNRRHPKGVPVIRADTPFPLTAAPPPPQPQPMQRTGPEQQSTRRSRKRAATASTSVSPMVRAGTPFPVAVARPSSQPQPIQQSTTEGSGKLVVAVPRSPTKLSCAQDRPTLTTKATGAADATPEPTFLQYEPQPRATADNHDLEYLLLPIGTPECPTSDADPKDVTEACWQAFGKHSAFEKAQELGDRLWVATFRRKGSLPVPKVRLKDATIKFRGHEFHARHLCFKPPKLFDATFLEEEVKTTDLVAAIHAAFGASFRLPRLTVQTWPGTPGLPIKRIFAQFIANPGLVSFYIPVQVAASRHWVHVRFSPSDPKKSCWVCKVPHLNGGCEKANRISYPTAFGAK</sequence>
<dbReference type="EMBL" id="LKMD01000107">
    <property type="protein sequence ID" value="PIA90942.1"/>
    <property type="molecule type" value="Genomic_DNA"/>
</dbReference>
<feature type="region of interest" description="Disordered" evidence="1">
    <location>
        <begin position="1"/>
        <end position="53"/>
    </location>
</feature>
<reference evidence="3 5" key="2">
    <citation type="submission" date="2023-09" db="EMBL/GenBank/DDBJ databases">
        <title>Complete-Gapless Cercospora beticola genome.</title>
        <authorList>
            <person name="Wyatt N.A."/>
            <person name="Spanner R.E."/>
            <person name="Bolton M.D."/>
        </authorList>
    </citation>
    <scope>NUCLEOTIDE SEQUENCE [LARGE SCALE GENOMIC DNA]</scope>
    <source>
        <strain evidence="3">Cb09-40</strain>
    </source>
</reference>
<evidence type="ECO:0000313" key="5">
    <source>
        <dbReference type="Proteomes" id="UP001302367"/>
    </source>
</evidence>
<evidence type="ECO:0000313" key="2">
    <source>
        <dbReference type="EMBL" id="PIA90942.1"/>
    </source>
</evidence>
<organism evidence="2 4">
    <name type="scientific">Cercospora beticola</name>
    <name type="common">Sugarbeet leaf spot fungus</name>
    <dbReference type="NCBI Taxonomy" id="122368"/>
    <lineage>
        <taxon>Eukaryota</taxon>
        <taxon>Fungi</taxon>
        <taxon>Dikarya</taxon>
        <taxon>Ascomycota</taxon>
        <taxon>Pezizomycotina</taxon>
        <taxon>Dothideomycetes</taxon>
        <taxon>Dothideomycetidae</taxon>
        <taxon>Mycosphaerellales</taxon>
        <taxon>Mycosphaerellaceae</taxon>
        <taxon>Cercospora</taxon>
    </lineage>
</organism>
<keyword evidence="5" id="KW-1185">Reference proteome</keyword>
<evidence type="ECO:0000256" key="1">
    <source>
        <dbReference type="SAM" id="MobiDB-lite"/>
    </source>
</evidence>
<accession>A0A2G5HFC8</accession>
<evidence type="ECO:0000313" key="3">
    <source>
        <dbReference type="EMBL" id="WPB07782.1"/>
    </source>
</evidence>
<gene>
    <name evidence="2" type="ORF">CB0940_10880</name>
    <name evidence="3" type="ORF">RHO25_012446</name>
</gene>
<name>A0A2G5HFC8_CERBT</name>
<dbReference type="Proteomes" id="UP000230605">
    <property type="component" value="Chromosome 9"/>
</dbReference>
<proteinExistence type="predicted"/>
<dbReference type="Proteomes" id="UP001302367">
    <property type="component" value="Chromosome 9"/>
</dbReference>